<dbReference type="EMBL" id="FSRM01000001">
    <property type="protein sequence ID" value="SIO00648.1"/>
    <property type="molecule type" value="Genomic_DNA"/>
</dbReference>
<dbReference type="CDD" id="cd08422">
    <property type="entry name" value="PBP2_CrgA_like"/>
    <property type="match status" value="1"/>
</dbReference>
<evidence type="ECO:0000256" key="4">
    <source>
        <dbReference type="ARBA" id="ARBA00023163"/>
    </source>
</evidence>
<evidence type="ECO:0000256" key="1">
    <source>
        <dbReference type="ARBA" id="ARBA00009437"/>
    </source>
</evidence>
<dbReference type="OrthoDB" id="9786526at2"/>
<evidence type="ECO:0000313" key="7">
    <source>
        <dbReference type="Proteomes" id="UP000184693"/>
    </source>
</evidence>
<sequence>MDHLDSMRIFVKVADLGGFARAASALRISNAVATRHVADLEDRLGTRLLNRTTRSLSPTESGHAYLLRVRQILEELDDIEQMVASRNLEPAGTLRIVAPMVFGLHKLAPVLQGYTARYPRVTPDITLVDRPVDLVERGFDAGIVVARQTGNAGVVVRPLTTAFMTVCAPPEYLQRHGTPTHPEHLLEYPCLSLSTDYWGEEWAFTGRAGEVRVSPTNAIVANNTEMLRQFALVGMGIAVLPSYLIEQDIMRGRLVPLLTDYHLPQIEVSVAYPSRRYFSARTRTFIHHLIGHFNPMLHSMLGGPELLAASEFGSSIPQPSRT</sequence>
<reference evidence="6 7" key="1">
    <citation type="submission" date="2016-11" db="EMBL/GenBank/DDBJ databases">
        <authorList>
            <person name="Jaros S."/>
            <person name="Januszkiewicz K."/>
            <person name="Wedrychowicz H."/>
        </authorList>
    </citation>
    <scope>NUCLEOTIDE SEQUENCE [LARGE SCALE GENOMIC DNA]</scope>
    <source>
        <strain evidence="6 7">GAS86</strain>
    </source>
</reference>
<keyword evidence="2" id="KW-0805">Transcription regulation</keyword>
<dbReference type="GO" id="GO:0003700">
    <property type="term" value="F:DNA-binding transcription factor activity"/>
    <property type="evidence" value="ECO:0007669"/>
    <property type="project" value="InterPro"/>
</dbReference>
<proteinExistence type="inferred from homology"/>
<evidence type="ECO:0000256" key="2">
    <source>
        <dbReference type="ARBA" id="ARBA00023015"/>
    </source>
</evidence>
<protein>
    <submittedName>
        <fullName evidence="6">DNA-binding transcriptional regulator, LysR family</fullName>
    </submittedName>
</protein>
<dbReference type="InterPro" id="IPR005119">
    <property type="entry name" value="LysR_subst-bd"/>
</dbReference>
<dbReference type="FunFam" id="1.10.10.10:FF:000001">
    <property type="entry name" value="LysR family transcriptional regulator"/>
    <property type="match status" value="1"/>
</dbReference>
<accession>A0A1N6FZF2</accession>
<dbReference type="AlphaFoldDB" id="A0A1N6FZF2"/>
<dbReference type="InterPro" id="IPR036390">
    <property type="entry name" value="WH_DNA-bd_sf"/>
</dbReference>
<dbReference type="Pfam" id="PF03466">
    <property type="entry name" value="LysR_substrate"/>
    <property type="match status" value="1"/>
</dbReference>
<dbReference type="Proteomes" id="UP000184693">
    <property type="component" value="Unassembled WGS sequence"/>
</dbReference>
<dbReference type="Gene3D" id="1.10.10.10">
    <property type="entry name" value="Winged helix-like DNA-binding domain superfamily/Winged helix DNA-binding domain"/>
    <property type="match status" value="1"/>
</dbReference>
<evidence type="ECO:0000259" key="5">
    <source>
        <dbReference type="PROSITE" id="PS50931"/>
    </source>
</evidence>
<dbReference type="PANTHER" id="PTHR30537:SF35">
    <property type="entry name" value="TRANSCRIPTIONAL REGULATORY PROTEIN"/>
    <property type="match status" value="1"/>
</dbReference>
<dbReference type="InterPro" id="IPR036388">
    <property type="entry name" value="WH-like_DNA-bd_sf"/>
</dbReference>
<evidence type="ECO:0000313" key="6">
    <source>
        <dbReference type="EMBL" id="SIO00648.1"/>
    </source>
</evidence>
<dbReference type="PANTHER" id="PTHR30537">
    <property type="entry name" value="HTH-TYPE TRANSCRIPTIONAL REGULATOR"/>
    <property type="match status" value="1"/>
</dbReference>
<organism evidence="6 7">
    <name type="scientific">Paraburkholderia phenazinium</name>
    <dbReference type="NCBI Taxonomy" id="60549"/>
    <lineage>
        <taxon>Bacteria</taxon>
        <taxon>Pseudomonadati</taxon>
        <taxon>Pseudomonadota</taxon>
        <taxon>Betaproteobacteria</taxon>
        <taxon>Burkholderiales</taxon>
        <taxon>Burkholderiaceae</taxon>
        <taxon>Paraburkholderia</taxon>
    </lineage>
</organism>
<dbReference type="Gene3D" id="3.40.190.290">
    <property type="match status" value="1"/>
</dbReference>
<dbReference type="InterPro" id="IPR058163">
    <property type="entry name" value="LysR-type_TF_proteobact-type"/>
</dbReference>
<dbReference type="GO" id="GO:0043565">
    <property type="term" value="F:sequence-specific DNA binding"/>
    <property type="evidence" value="ECO:0007669"/>
    <property type="project" value="TreeGrafter"/>
</dbReference>
<feature type="domain" description="HTH lysR-type" evidence="5">
    <location>
        <begin position="1"/>
        <end position="59"/>
    </location>
</feature>
<name>A0A1N6FZF2_9BURK</name>
<comment type="similarity">
    <text evidence="1">Belongs to the LysR transcriptional regulatory family.</text>
</comment>
<evidence type="ECO:0000256" key="3">
    <source>
        <dbReference type="ARBA" id="ARBA00023125"/>
    </source>
</evidence>
<dbReference type="SUPFAM" id="SSF46785">
    <property type="entry name" value="Winged helix' DNA-binding domain"/>
    <property type="match status" value="1"/>
</dbReference>
<keyword evidence="4" id="KW-0804">Transcription</keyword>
<dbReference type="SUPFAM" id="SSF53850">
    <property type="entry name" value="Periplasmic binding protein-like II"/>
    <property type="match status" value="1"/>
</dbReference>
<dbReference type="PROSITE" id="PS50931">
    <property type="entry name" value="HTH_LYSR"/>
    <property type="match status" value="1"/>
</dbReference>
<keyword evidence="3 6" id="KW-0238">DNA-binding</keyword>
<dbReference type="Pfam" id="PF00126">
    <property type="entry name" value="HTH_1"/>
    <property type="match status" value="1"/>
</dbReference>
<dbReference type="GO" id="GO:0006351">
    <property type="term" value="P:DNA-templated transcription"/>
    <property type="evidence" value="ECO:0007669"/>
    <property type="project" value="TreeGrafter"/>
</dbReference>
<dbReference type="InterPro" id="IPR000847">
    <property type="entry name" value="LysR_HTH_N"/>
</dbReference>
<gene>
    <name evidence="6" type="ORF">SAMN05444168_1990</name>
</gene>